<dbReference type="NCBIfam" id="TIGR04265">
    <property type="entry name" value="bac_cardiolipin"/>
    <property type="match status" value="1"/>
</dbReference>
<keyword evidence="10" id="KW-0594">Phospholipid biosynthesis</keyword>
<evidence type="ECO:0000256" key="10">
    <source>
        <dbReference type="ARBA" id="ARBA00023209"/>
    </source>
</evidence>
<evidence type="ECO:0000256" key="2">
    <source>
        <dbReference type="ARBA" id="ARBA00022475"/>
    </source>
</evidence>
<evidence type="ECO:0000256" key="6">
    <source>
        <dbReference type="ARBA" id="ARBA00022737"/>
    </source>
</evidence>
<sequence>MPRWFYILLALAVFSLVVMVIAENRHPVRTLAWIVVLVCLPGVGLVLYFFFGRDNRGKRLISDEDLTLLKTMTEEQCGGCILREMPEENGDLVNLLWRTNRAYPLGGNAVRVYTDFDSMFGDLLADLEAARDHIHFEFFKIEDDPIGRKIEDVLVRKARAGVEVRLQYDDAANLGWKHFFRRMEQGGVQVQPFIKVEIPFLSSNTNYRNHRKVVVIDGRIGYLGGMNIAERYSIGVHGGPWRDTHMRVEGPAASELQTSFLADWQFSSKELLASRRYYPALEPCGDVTMQVATSGPMDEWRVIMQGIVRMISSSSRYIYIQSPYLIPTDSVFEALRNAALSGVDVRVMIPYRGDKGVTVPLASRSYVKEVVAAGVKVFFWPGGYMHSKAIVSDDRVATIGSTNMDVRSYEQDFEINAFIYDRGVAAEVRDAFLEDQKRCWQVDARKWARRPLHVRFAESLARLLSPLL</sequence>
<evidence type="ECO:0000256" key="11">
    <source>
        <dbReference type="ARBA" id="ARBA00023264"/>
    </source>
</evidence>
<evidence type="ECO:0000313" key="15">
    <source>
        <dbReference type="EMBL" id="HIT47606.1"/>
    </source>
</evidence>
<dbReference type="GO" id="GO:0008808">
    <property type="term" value="F:cardiolipin synthase activity"/>
    <property type="evidence" value="ECO:0007669"/>
    <property type="project" value="UniProtKB-UniRule"/>
</dbReference>
<dbReference type="Pfam" id="PF00614">
    <property type="entry name" value="PLDc"/>
    <property type="match status" value="1"/>
</dbReference>
<dbReference type="GO" id="GO:0005886">
    <property type="term" value="C:plasma membrane"/>
    <property type="evidence" value="ECO:0007669"/>
    <property type="project" value="UniProtKB-SubCell"/>
</dbReference>
<dbReference type="CDD" id="cd09110">
    <property type="entry name" value="PLDc_CLS_1"/>
    <property type="match status" value="1"/>
</dbReference>
<evidence type="ECO:0000256" key="8">
    <source>
        <dbReference type="ARBA" id="ARBA00023098"/>
    </source>
</evidence>
<keyword evidence="8" id="KW-0443">Lipid metabolism</keyword>
<evidence type="ECO:0000313" key="16">
    <source>
        <dbReference type="Proteomes" id="UP000886881"/>
    </source>
</evidence>
<keyword evidence="9 13" id="KW-0472">Membrane</keyword>
<feature type="domain" description="PLD phosphodiesterase" evidence="14">
    <location>
        <begin position="381"/>
        <end position="408"/>
    </location>
</feature>
<evidence type="ECO:0000256" key="4">
    <source>
        <dbReference type="ARBA" id="ARBA00022679"/>
    </source>
</evidence>
<comment type="subcellular location">
    <subcellularLocation>
        <location evidence="1">Cell membrane</location>
        <topology evidence="1">Multi-pass membrane protein</topology>
    </subcellularLocation>
</comment>
<evidence type="ECO:0000256" key="1">
    <source>
        <dbReference type="ARBA" id="ARBA00004651"/>
    </source>
</evidence>
<evidence type="ECO:0000256" key="12">
    <source>
        <dbReference type="NCBIfam" id="TIGR04265"/>
    </source>
</evidence>
<evidence type="ECO:0000256" key="9">
    <source>
        <dbReference type="ARBA" id="ARBA00023136"/>
    </source>
</evidence>
<protein>
    <recommendedName>
        <fullName evidence="12">Cardiolipin synthase</fullName>
        <ecNumber evidence="12">2.7.8.-</ecNumber>
    </recommendedName>
</protein>
<organism evidence="15 16">
    <name type="scientific">Candidatus Cryptobacteroides merdipullorum</name>
    <dbReference type="NCBI Taxonomy" id="2840771"/>
    <lineage>
        <taxon>Bacteria</taxon>
        <taxon>Pseudomonadati</taxon>
        <taxon>Bacteroidota</taxon>
        <taxon>Bacteroidia</taxon>
        <taxon>Bacteroidales</taxon>
        <taxon>Candidatus Cryptobacteroides</taxon>
    </lineage>
</organism>
<feature type="transmembrane region" description="Helical" evidence="13">
    <location>
        <begin position="32"/>
        <end position="51"/>
    </location>
</feature>
<dbReference type="CDD" id="cd09112">
    <property type="entry name" value="PLDc_CLS_2"/>
    <property type="match status" value="1"/>
</dbReference>
<keyword evidence="5 13" id="KW-0812">Transmembrane</keyword>
<gene>
    <name evidence="15" type="primary">cls</name>
    <name evidence="15" type="ORF">IAC35_07100</name>
</gene>
<keyword evidence="4" id="KW-0808">Transferase</keyword>
<dbReference type="InterPro" id="IPR025202">
    <property type="entry name" value="PLD-like_dom"/>
</dbReference>
<evidence type="ECO:0000256" key="7">
    <source>
        <dbReference type="ARBA" id="ARBA00022989"/>
    </source>
</evidence>
<dbReference type="Proteomes" id="UP000886881">
    <property type="component" value="Unassembled WGS sequence"/>
</dbReference>
<name>A0A9D1KHB2_9BACT</name>
<dbReference type="InterPro" id="IPR022924">
    <property type="entry name" value="Cardiolipin_synthase"/>
</dbReference>
<keyword evidence="2" id="KW-1003">Cell membrane</keyword>
<accession>A0A9D1KHB2</accession>
<dbReference type="AlphaFoldDB" id="A0A9D1KHB2"/>
<keyword evidence="6" id="KW-0677">Repeat</keyword>
<dbReference type="InterPro" id="IPR027379">
    <property type="entry name" value="CLS_N"/>
</dbReference>
<evidence type="ECO:0000256" key="13">
    <source>
        <dbReference type="SAM" id="Phobius"/>
    </source>
</evidence>
<dbReference type="EMBL" id="DVLC01000128">
    <property type="protein sequence ID" value="HIT47606.1"/>
    <property type="molecule type" value="Genomic_DNA"/>
</dbReference>
<keyword evidence="7 13" id="KW-1133">Transmembrane helix</keyword>
<dbReference type="PROSITE" id="PS50035">
    <property type="entry name" value="PLD"/>
    <property type="match status" value="2"/>
</dbReference>
<evidence type="ECO:0000256" key="3">
    <source>
        <dbReference type="ARBA" id="ARBA00022516"/>
    </source>
</evidence>
<evidence type="ECO:0000256" key="5">
    <source>
        <dbReference type="ARBA" id="ARBA00022692"/>
    </source>
</evidence>
<dbReference type="PANTHER" id="PTHR21248:SF22">
    <property type="entry name" value="PHOSPHOLIPASE D"/>
    <property type="match status" value="1"/>
</dbReference>
<dbReference type="Pfam" id="PF13396">
    <property type="entry name" value="PLDc_N"/>
    <property type="match status" value="1"/>
</dbReference>
<comment type="caution">
    <text evidence="15">The sequence shown here is derived from an EMBL/GenBank/DDBJ whole genome shotgun (WGS) entry which is preliminary data.</text>
</comment>
<dbReference type="SMART" id="SM00155">
    <property type="entry name" value="PLDc"/>
    <property type="match status" value="2"/>
</dbReference>
<evidence type="ECO:0000259" key="14">
    <source>
        <dbReference type="PROSITE" id="PS50035"/>
    </source>
</evidence>
<dbReference type="PANTHER" id="PTHR21248">
    <property type="entry name" value="CARDIOLIPIN SYNTHASE"/>
    <property type="match status" value="1"/>
</dbReference>
<reference evidence="15" key="2">
    <citation type="journal article" date="2021" name="PeerJ">
        <title>Extensive microbial diversity within the chicken gut microbiome revealed by metagenomics and culture.</title>
        <authorList>
            <person name="Gilroy R."/>
            <person name="Ravi A."/>
            <person name="Getino M."/>
            <person name="Pursley I."/>
            <person name="Horton D.L."/>
            <person name="Alikhan N.F."/>
            <person name="Baker D."/>
            <person name="Gharbi K."/>
            <person name="Hall N."/>
            <person name="Watson M."/>
            <person name="Adriaenssens E.M."/>
            <person name="Foster-Nyarko E."/>
            <person name="Jarju S."/>
            <person name="Secka A."/>
            <person name="Antonio M."/>
            <person name="Oren A."/>
            <person name="Chaudhuri R.R."/>
            <person name="La Ragione R."/>
            <person name="Hildebrand F."/>
            <person name="Pallen M.J."/>
        </authorList>
    </citation>
    <scope>NUCLEOTIDE SEQUENCE</scope>
    <source>
        <strain evidence="15">ChiHecec2B26-709</strain>
    </source>
</reference>
<dbReference type="Gene3D" id="3.30.870.10">
    <property type="entry name" value="Endonuclease Chain A"/>
    <property type="match status" value="2"/>
</dbReference>
<dbReference type="InterPro" id="IPR001736">
    <property type="entry name" value="PLipase_D/transphosphatidylase"/>
</dbReference>
<keyword evidence="3" id="KW-0444">Lipid biosynthesis</keyword>
<keyword evidence="11" id="KW-1208">Phospholipid metabolism</keyword>
<proteinExistence type="predicted"/>
<dbReference type="SUPFAM" id="SSF56024">
    <property type="entry name" value="Phospholipase D/nuclease"/>
    <property type="match status" value="2"/>
</dbReference>
<dbReference type="Pfam" id="PF13091">
    <property type="entry name" value="PLDc_2"/>
    <property type="match status" value="1"/>
</dbReference>
<reference evidence="15" key="1">
    <citation type="submission" date="2020-10" db="EMBL/GenBank/DDBJ databases">
        <authorList>
            <person name="Gilroy R."/>
        </authorList>
    </citation>
    <scope>NUCLEOTIDE SEQUENCE</scope>
    <source>
        <strain evidence="15">ChiHecec2B26-709</strain>
    </source>
</reference>
<dbReference type="EC" id="2.7.8.-" evidence="12"/>
<feature type="domain" description="PLD phosphodiesterase" evidence="14">
    <location>
        <begin position="205"/>
        <end position="232"/>
    </location>
</feature>
<dbReference type="GO" id="GO:0032049">
    <property type="term" value="P:cardiolipin biosynthetic process"/>
    <property type="evidence" value="ECO:0007669"/>
    <property type="project" value="UniProtKB-UniRule"/>
</dbReference>